<dbReference type="Proteomes" id="UP000215223">
    <property type="component" value="Unassembled WGS sequence"/>
</dbReference>
<keyword evidence="2" id="KW-1003">Cell membrane</keyword>
<dbReference type="Pfam" id="PF12696">
    <property type="entry name" value="TraG-D_C"/>
    <property type="match status" value="1"/>
</dbReference>
<dbReference type="InterPro" id="IPR027417">
    <property type="entry name" value="P-loop_NTPase"/>
</dbReference>
<dbReference type="InterPro" id="IPR051539">
    <property type="entry name" value="T4SS-coupling_protein"/>
</dbReference>
<evidence type="ECO:0000256" key="3">
    <source>
        <dbReference type="ARBA" id="ARBA00022692"/>
    </source>
</evidence>
<keyword evidence="5 6" id="KW-0472">Membrane</keyword>
<dbReference type="OrthoDB" id="226701at2"/>
<evidence type="ECO:0000256" key="1">
    <source>
        <dbReference type="ARBA" id="ARBA00004651"/>
    </source>
</evidence>
<dbReference type="InterPro" id="IPR032689">
    <property type="entry name" value="TraG-D_C"/>
</dbReference>
<dbReference type="PANTHER" id="PTHR37937:SF1">
    <property type="entry name" value="CONJUGATIVE TRANSFER: DNA TRANSPORT"/>
    <property type="match status" value="1"/>
</dbReference>
<dbReference type="SUPFAM" id="SSF52540">
    <property type="entry name" value="P-loop containing nucleoside triphosphate hydrolases"/>
    <property type="match status" value="1"/>
</dbReference>
<dbReference type="Gene3D" id="3.40.50.300">
    <property type="entry name" value="P-loop containing nucleotide triphosphate hydrolases"/>
    <property type="match status" value="1"/>
</dbReference>
<evidence type="ECO:0000256" key="6">
    <source>
        <dbReference type="SAM" id="Phobius"/>
    </source>
</evidence>
<comment type="caution">
    <text evidence="8">The sequence shown here is derived from an EMBL/GenBank/DDBJ whole genome shotgun (WGS) entry which is preliminary data.</text>
</comment>
<keyword evidence="4 6" id="KW-1133">Transmembrane helix</keyword>
<dbReference type="EMBL" id="NMQT01000190">
    <property type="protein sequence ID" value="OXM44246.1"/>
    <property type="molecule type" value="Genomic_DNA"/>
</dbReference>
<organism evidence="8 9">
    <name type="scientific">Amycolatopsis thailandensis</name>
    <dbReference type="NCBI Taxonomy" id="589330"/>
    <lineage>
        <taxon>Bacteria</taxon>
        <taxon>Bacillati</taxon>
        <taxon>Actinomycetota</taxon>
        <taxon>Actinomycetes</taxon>
        <taxon>Pseudonocardiales</taxon>
        <taxon>Pseudonocardiaceae</taxon>
        <taxon>Amycolatopsis</taxon>
    </lineage>
</organism>
<proteinExistence type="predicted"/>
<reference evidence="8 9" key="1">
    <citation type="submission" date="2017-07" db="EMBL/GenBank/DDBJ databases">
        <title>Amycolatopsis thailandensis Genome sequencing and assembly.</title>
        <authorList>
            <person name="Kaur N."/>
            <person name="Mayilraj S."/>
        </authorList>
    </citation>
    <scope>NUCLEOTIDE SEQUENCE [LARGE SCALE GENOMIC DNA]</scope>
    <source>
        <strain evidence="8 9">JCM 16380</strain>
    </source>
</reference>
<keyword evidence="9" id="KW-1185">Reference proteome</keyword>
<evidence type="ECO:0000259" key="7">
    <source>
        <dbReference type="Pfam" id="PF12696"/>
    </source>
</evidence>
<evidence type="ECO:0000256" key="2">
    <source>
        <dbReference type="ARBA" id="ARBA00022475"/>
    </source>
</evidence>
<sequence length="590" mass="63998">MVAAVVVGLVLAALLGAGLSGLFSGAGWAWPPAGQLPLVLGRWLTRPGDPATAWRTDPRPGPAILTYVLAGLLAAGEGVLWWRLRGWRRKARLDRGVHRTGLADKATVLARLGTAAVAKSARRLRPSLASLRTITPDDAGAYFGCWPGTGEGLYGTHEDSKLVVAPQRMGKTQRQAVSDVLRAPGALLATSTRFDVVELTIMDRSKRGRVWVFDPESRVPWPDKLRWNPIAGCEDFDVALRRSIAICSAMPLEDTKNGGYFSGKSEGVLAAMLHAAALGKAGLESIWYWTTSQSYQPAQILDTHAGAAPAIGSGLRNLLDSLKSTSDTSGAGGIFSTLELILRPLNSPTVMRSLTPKPGDRPFDIDDFILSGTDTLYMISRGRKNSAAPMITALMAEILHRTDILSQQPGVEQFTERAQGDLRLDPPFRVVMDEASGITPLEDLAARLADSGGRGVQLYVYVQSLSQLRQRWGPEQATEIWDNASIKLVLGGLSNAKDLQSISDLLREREIDQASVSTGTARDQVTISPRMQRALTADGIREIGEGEALLFYRNMRAARVELPGWWESPDIRDRVIASREETRRIVALAG</sequence>
<dbReference type="CDD" id="cd01127">
    <property type="entry name" value="TrwB_TraG_TraD_VirD4"/>
    <property type="match status" value="1"/>
</dbReference>
<evidence type="ECO:0000256" key="4">
    <source>
        <dbReference type="ARBA" id="ARBA00022989"/>
    </source>
</evidence>
<accession>A0A229RC85</accession>
<feature type="transmembrane region" description="Helical" evidence="6">
    <location>
        <begin position="64"/>
        <end position="82"/>
    </location>
</feature>
<dbReference type="PANTHER" id="PTHR37937">
    <property type="entry name" value="CONJUGATIVE TRANSFER: DNA TRANSPORT"/>
    <property type="match status" value="1"/>
</dbReference>
<name>A0A229RC85_9PSEU</name>
<gene>
    <name evidence="8" type="ORF">CFP71_40545</name>
</gene>
<dbReference type="RefSeq" id="WP_093939198.1">
    <property type="nucleotide sequence ID" value="NZ_NMQT01000190.1"/>
</dbReference>
<evidence type="ECO:0000313" key="8">
    <source>
        <dbReference type="EMBL" id="OXM44246.1"/>
    </source>
</evidence>
<dbReference type="GO" id="GO:0005886">
    <property type="term" value="C:plasma membrane"/>
    <property type="evidence" value="ECO:0007669"/>
    <property type="project" value="UniProtKB-SubCell"/>
</dbReference>
<dbReference type="AlphaFoldDB" id="A0A229RC85"/>
<protein>
    <recommendedName>
        <fullName evidence="7">TraD/TraG TraM recognition site domain-containing protein</fullName>
    </recommendedName>
</protein>
<keyword evidence="3 6" id="KW-0812">Transmembrane</keyword>
<evidence type="ECO:0000256" key="5">
    <source>
        <dbReference type="ARBA" id="ARBA00023136"/>
    </source>
</evidence>
<feature type="domain" description="TraD/TraG TraM recognition site" evidence="7">
    <location>
        <begin position="427"/>
        <end position="542"/>
    </location>
</feature>
<evidence type="ECO:0000313" key="9">
    <source>
        <dbReference type="Proteomes" id="UP000215223"/>
    </source>
</evidence>
<comment type="subcellular location">
    <subcellularLocation>
        <location evidence="1">Cell membrane</location>
        <topology evidence="1">Multi-pass membrane protein</topology>
    </subcellularLocation>
</comment>